<dbReference type="GO" id="GO:0000049">
    <property type="term" value="F:tRNA binding"/>
    <property type="evidence" value="ECO:0007669"/>
    <property type="project" value="InterPro"/>
</dbReference>
<dbReference type="InterPro" id="IPR004527">
    <property type="entry name" value="Glu-tRNA-ligase_bac/mito"/>
</dbReference>
<evidence type="ECO:0000256" key="5">
    <source>
        <dbReference type="ARBA" id="ARBA00022917"/>
    </source>
</evidence>
<dbReference type="KEGG" id="sulg:FJR48_05940"/>
<dbReference type="NCBIfam" id="TIGR00464">
    <property type="entry name" value="gltX_bact"/>
    <property type="match status" value="1"/>
</dbReference>
<dbReference type="InterPro" id="IPR020058">
    <property type="entry name" value="Glu/Gln-tRNA-synth_Ib_cat-dom"/>
</dbReference>
<evidence type="ECO:0000256" key="6">
    <source>
        <dbReference type="ARBA" id="ARBA00023146"/>
    </source>
</evidence>
<gene>
    <name evidence="9" type="primary">gltX</name>
    <name evidence="9" type="ORF">FJR48_05940</name>
</gene>
<dbReference type="RefSeq" id="WP_152307234.1">
    <property type="nucleotide sequence ID" value="NZ_CP043617.1"/>
</dbReference>
<dbReference type="Gene3D" id="3.90.800.10">
    <property type="entry name" value="Glutamyl-tRNA Synthetase, Domain 3"/>
    <property type="match status" value="1"/>
</dbReference>
<dbReference type="OrthoDB" id="9807503at2"/>
<evidence type="ECO:0000256" key="3">
    <source>
        <dbReference type="ARBA" id="ARBA00022741"/>
    </source>
</evidence>
<dbReference type="PANTHER" id="PTHR43311">
    <property type="entry name" value="GLUTAMATE--TRNA LIGASE"/>
    <property type="match status" value="1"/>
</dbReference>
<evidence type="ECO:0000256" key="2">
    <source>
        <dbReference type="ARBA" id="ARBA00022598"/>
    </source>
</evidence>
<dbReference type="InterPro" id="IPR000924">
    <property type="entry name" value="Glu/Gln-tRNA-synth"/>
</dbReference>
<sequence>MLRFAPSPTGDMHIGDLRVALLNYIVSKQKKEDFIVRIEDTQKEKNVQGKDQEILDILDLFGIKYSQTIYQSQNFKFHSAMALQLMHDKKAFSCFCSDEWIEKKYKEAKDANKEYSYDDACKNLPDELVIDNTNPFRIRITRPANDILIEDKIKGNISFTPDEVDSFEILHQDKTSTYSFACAVDDMISDISIIIRDEKHIKNTPRQEHIRKSLGYEKDIEYAHLPSISNEEDFSVKYLLEQGFLPEAISNYLISIENKTSSDIFSLEEAVKFFDLKNIPNSPAHFNIDTLKNINKKYLINLDAKELSRYVGFADTEIGELARIYLEDDVSTTKELKAKIEPIFSTKKIPKNFEVIVKVIKNAPYFDEYKDFKDYIIKEIGAKEKDIIEPLIYILTGSNNTPDIAKVYKYIKNYIGEIVK</sequence>
<keyword evidence="4 7" id="KW-0067">ATP-binding</keyword>
<dbReference type="Pfam" id="PF00749">
    <property type="entry name" value="tRNA-synt_1c"/>
    <property type="match status" value="1"/>
</dbReference>
<dbReference type="SUPFAM" id="SSF48163">
    <property type="entry name" value="An anticodon-binding domain of class I aminoacyl-tRNA synthetases"/>
    <property type="match status" value="1"/>
</dbReference>
<dbReference type="GO" id="GO:0005524">
    <property type="term" value="F:ATP binding"/>
    <property type="evidence" value="ECO:0007669"/>
    <property type="project" value="UniProtKB-KW"/>
</dbReference>
<keyword evidence="3 7" id="KW-0547">Nucleotide-binding</keyword>
<dbReference type="EC" id="6.1.1.17" evidence="9"/>
<organism evidence="9 10">
    <name type="scientific">Sulfurimonas lithotrophica</name>
    <dbReference type="NCBI Taxonomy" id="2590022"/>
    <lineage>
        <taxon>Bacteria</taxon>
        <taxon>Pseudomonadati</taxon>
        <taxon>Campylobacterota</taxon>
        <taxon>Epsilonproteobacteria</taxon>
        <taxon>Campylobacterales</taxon>
        <taxon>Sulfurimonadaceae</taxon>
        <taxon>Sulfurimonas</taxon>
    </lineage>
</organism>
<dbReference type="InterPro" id="IPR014729">
    <property type="entry name" value="Rossmann-like_a/b/a_fold"/>
</dbReference>
<reference evidence="9 10" key="1">
    <citation type="submission" date="2019-09" db="EMBL/GenBank/DDBJ databases">
        <title>Sulfurimonas gotlandica sp. nov., a chemoautotrophic and psychrotolerant epsilonproteobacterium isolated from a pelagic redoxcline, and an emended description of the genus Sulfurimonas.</title>
        <authorList>
            <person name="Wang S."/>
            <person name="Jiang L."/>
            <person name="Shao S."/>
        </authorList>
    </citation>
    <scope>NUCLEOTIDE SEQUENCE [LARGE SCALE GENOMIC DNA]</scope>
    <source>
        <strain evidence="9 10">GYSZ_1</strain>
    </source>
</reference>
<dbReference type="Proteomes" id="UP000326944">
    <property type="component" value="Chromosome"/>
</dbReference>
<evidence type="ECO:0000256" key="1">
    <source>
        <dbReference type="ARBA" id="ARBA00007894"/>
    </source>
</evidence>
<dbReference type="InterPro" id="IPR020061">
    <property type="entry name" value="Glu_tRNA_lig_a-bdl"/>
</dbReference>
<comment type="similarity">
    <text evidence="1">Belongs to the class-I aminoacyl-tRNA synthetase family. Glutamate--tRNA ligase type 1 subfamily.</text>
</comment>
<dbReference type="Gene3D" id="3.40.50.620">
    <property type="entry name" value="HUPs"/>
    <property type="match status" value="1"/>
</dbReference>
<accession>A0A5P8P111</accession>
<evidence type="ECO:0000313" key="9">
    <source>
        <dbReference type="EMBL" id="QFR49291.1"/>
    </source>
</evidence>
<keyword evidence="2 7" id="KW-0436">Ligase</keyword>
<feature type="domain" description="Glutamyl/glutaminyl-tRNA synthetase class Ib catalytic" evidence="8">
    <location>
        <begin position="3"/>
        <end position="292"/>
    </location>
</feature>
<dbReference type="AlphaFoldDB" id="A0A5P8P111"/>
<dbReference type="GO" id="GO:0006424">
    <property type="term" value="P:glutamyl-tRNA aminoacylation"/>
    <property type="evidence" value="ECO:0007669"/>
    <property type="project" value="InterPro"/>
</dbReference>
<evidence type="ECO:0000256" key="7">
    <source>
        <dbReference type="RuleBase" id="RU363037"/>
    </source>
</evidence>
<proteinExistence type="inferred from homology"/>
<dbReference type="EMBL" id="CP043617">
    <property type="protein sequence ID" value="QFR49291.1"/>
    <property type="molecule type" value="Genomic_DNA"/>
</dbReference>
<protein>
    <submittedName>
        <fullName evidence="9">Glutamate--tRNA ligase</fullName>
        <ecNumber evidence="9">6.1.1.17</ecNumber>
    </submittedName>
</protein>
<dbReference type="InterPro" id="IPR008925">
    <property type="entry name" value="aa_tRNA-synth_I_cd-bd_sf"/>
</dbReference>
<dbReference type="Gene3D" id="1.10.1160.10">
    <property type="entry name" value="Glutamyl-trna Synthetase, Domain 2"/>
    <property type="match status" value="1"/>
</dbReference>
<dbReference type="PANTHER" id="PTHR43311:SF2">
    <property type="entry name" value="GLUTAMATE--TRNA LIGASE, MITOCHONDRIAL-RELATED"/>
    <property type="match status" value="1"/>
</dbReference>
<keyword evidence="6 7" id="KW-0030">Aminoacyl-tRNA synthetase</keyword>
<dbReference type="GO" id="GO:0005829">
    <property type="term" value="C:cytosol"/>
    <property type="evidence" value="ECO:0007669"/>
    <property type="project" value="TreeGrafter"/>
</dbReference>
<evidence type="ECO:0000313" key="10">
    <source>
        <dbReference type="Proteomes" id="UP000326944"/>
    </source>
</evidence>
<name>A0A5P8P111_9BACT</name>
<evidence type="ECO:0000259" key="8">
    <source>
        <dbReference type="Pfam" id="PF00749"/>
    </source>
</evidence>
<keyword evidence="10" id="KW-1185">Reference proteome</keyword>
<dbReference type="PRINTS" id="PR00987">
    <property type="entry name" value="TRNASYNTHGLU"/>
</dbReference>
<dbReference type="GO" id="GO:0004818">
    <property type="term" value="F:glutamate-tRNA ligase activity"/>
    <property type="evidence" value="ECO:0007669"/>
    <property type="project" value="UniProtKB-EC"/>
</dbReference>
<evidence type="ECO:0000256" key="4">
    <source>
        <dbReference type="ARBA" id="ARBA00022840"/>
    </source>
</evidence>
<dbReference type="SUPFAM" id="SSF52374">
    <property type="entry name" value="Nucleotidylyl transferase"/>
    <property type="match status" value="1"/>
</dbReference>
<keyword evidence="5 7" id="KW-0648">Protein biosynthesis</keyword>
<dbReference type="InterPro" id="IPR049940">
    <property type="entry name" value="GluQ/Sye"/>
</dbReference>